<dbReference type="Gene3D" id="3.40.50.720">
    <property type="entry name" value="NAD(P)-binding Rossmann-like Domain"/>
    <property type="match status" value="1"/>
</dbReference>
<name>A0ABN8KTQ1_9BACI</name>
<comment type="catalytic activity">
    <reaction evidence="1 11">
        <text>UDP-alpha-D-glucose = UDP-alpha-D-galactose</text>
        <dbReference type="Rhea" id="RHEA:22168"/>
        <dbReference type="ChEBI" id="CHEBI:58885"/>
        <dbReference type="ChEBI" id="CHEBI:66914"/>
        <dbReference type="EC" id="5.1.3.2"/>
    </reaction>
</comment>
<evidence type="ECO:0000256" key="6">
    <source>
        <dbReference type="ARBA" id="ARBA00018569"/>
    </source>
</evidence>
<evidence type="ECO:0000256" key="5">
    <source>
        <dbReference type="ARBA" id="ARBA00013189"/>
    </source>
</evidence>
<dbReference type="InterPro" id="IPR005886">
    <property type="entry name" value="UDP_G4E"/>
</dbReference>
<dbReference type="SUPFAM" id="SSF51735">
    <property type="entry name" value="NAD(P)-binding Rossmann-fold domains"/>
    <property type="match status" value="1"/>
</dbReference>
<comment type="subunit">
    <text evidence="11">Homodimer.</text>
</comment>
<comment type="pathway">
    <text evidence="3 11">Carbohydrate metabolism; galactose metabolism.</text>
</comment>
<organism evidence="13 14">
    <name type="scientific">Neobacillus rhizosphaerae</name>
    <dbReference type="NCBI Taxonomy" id="2880965"/>
    <lineage>
        <taxon>Bacteria</taxon>
        <taxon>Bacillati</taxon>
        <taxon>Bacillota</taxon>
        <taxon>Bacilli</taxon>
        <taxon>Bacillales</taxon>
        <taxon>Bacillaceae</taxon>
        <taxon>Neobacillus</taxon>
    </lineage>
</organism>
<dbReference type="PANTHER" id="PTHR43725">
    <property type="entry name" value="UDP-GLUCOSE 4-EPIMERASE"/>
    <property type="match status" value="1"/>
</dbReference>
<comment type="cofactor">
    <cofactor evidence="2 11">
        <name>NAD(+)</name>
        <dbReference type="ChEBI" id="CHEBI:57540"/>
    </cofactor>
</comment>
<dbReference type="Gene3D" id="3.90.25.10">
    <property type="entry name" value="UDP-galactose 4-epimerase, domain 1"/>
    <property type="match status" value="1"/>
</dbReference>
<evidence type="ECO:0000256" key="9">
    <source>
        <dbReference type="ARBA" id="ARBA00023235"/>
    </source>
</evidence>
<dbReference type="EMBL" id="CALBWS010000020">
    <property type="protein sequence ID" value="CAH2715827.1"/>
    <property type="molecule type" value="Genomic_DNA"/>
</dbReference>
<protein>
    <recommendedName>
        <fullName evidence="6 11">UDP-glucose 4-epimerase</fullName>
        <ecNumber evidence="5 11">5.1.3.2</ecNumber>
    </recommendedName>
</protein>
<keyword evidence="7 11" id="KW-0520">NAD</keyword>
<dbReference type="Proteomes" id="UP000838308">
    <property type="component" value="Unassembled WGS sequence"/>
</dbReference>
<accession>A0ABN8KTQ1</accession>
<dbReference type="RefSeq" id="WP_248736099.1">
    <property type="nucleotide sequence ID" value="NZ_CALBWS010000020.1"/>
</dbReference>
<evidence type="ECO:0000256" key="8">
    <source>
        <dbReference type="ARBA" id="ARBA00023144"/>
    </source>
</evidence>
<evidence type="ECO:0000256" key="7">
    <source>
        <dbReference type="ARBA" id="ARBA00023027"/>
    </source>
</evidence>
<dbReference type="InterPro" id="IPR001509">
    <property type="entry name" value="Epimerase_deHydtase"/>
</dbReference>
<gene>
    <name evidence="13" type="primary">galE_2</name>
    <name evidence="13" type="ORF">BACCIP111895_03011</name>
</gene>
<proteinExistence type="inferred from homology"/>
<evidence type="ECO:0000256" key="10">
    <source>
        <dbReference type="ARBA" id="ARBA00023277"/>
    </source>
</evidence>
<dbReference type="NCBIfam" id="TIGR01179">
    <property type="entry name" value="galE"/>
    <property type="match status" value="1"/>
</dbReference>
<keyword evidence="10 11" id="KW-0119">Carbohydrate metabolism</keyword>
<feature type="domain" description="NAD-dependent epimerase/dehydratase" evidence="12">
    <location>
        <begin position="3"/>
        <end position="252"/>
    </location>
</feature>
<dbReference type="EC" id="5.1.3.2" evidence="5 11"/>
<evidence type="ECO:0000256" key="2">
    <source>
        <dbReference type="ARBA" id="ARBA00001911"/>
    </source>
</evidence>
<evidence type="ECO:0000259" key="12">
    <source>
        <dbReference type="Pfam" id="PF01370"/>
    </source>
</evidence>
<dbReference type="InterPro" id="IPR036291">
    <property type="entry name" value="NAD(P)-bd_dom_sf"/>
</dbReference>
<dbReference type="CDD" id="cd05247">
    <property type="entry name" value="UDP_G4E_1_SDR_e"/>
    <property type="match status" value="1"/>
</dbReference>
<keyword evidence="8" id="KW-0299">Galactose metabolism</keyword>
<evidence type="ECO:0000313" key="14">
    <source>
        <dbReference type="Proteomes" id="UP000838308"/>
    </source>
</evidence>
<sequence>MSILVLGGAGYIGSHAVYQLIDQGFDTVVIDNLQTGHEDAIHPRARFYEGDIRSRAFMRSVFEQENIEAILHFAANSLVSESMVEPLKYFDNNVYGTQIVLEMMKEFGVKPIVFSSTAAVYGEQKVVQITEEANALPTNTYGETKLAMEKMMAWCDKAFGIKYISLRYFNVASARSDGQIGEDHNPETHLIPVVLEAALGKRPAVTIFGDDYDTADGTCIRDYVHVEDLIAAHILALKFLQKGGESNIFNLGSSQGFSVKEIVETARAVTGIDIPVQMDERRAGDPSTLIASSEKAKQVLGWNPIRTSIHEIIQDAWNWHKNHPNGYQG</sequence>
<comment type="caution">
    <text evidence="13">The sequence shown here is derived from an EMBL/GenBank/DDBJ whole genome shotgun (WGS) entry which is preliminary data.</text>
</comment>
<evidence type="ECO:0000256" key="3">
    <source>
        <dbReference type="ARBA" id="ARBA00004947"/>
    </source>
</evidence>
<dbReference type="GO" id="GO:0003978">
    <property type="term" value="F:UDP-glucose 4-epimerase activity"/>
    <property type="evidence" value="ECO:0007669"/>
    <property type="project" value="UniProtKB-EC"/>
</dbReference>
<evidence type="ECO:0000313" key="13">
    <source>
        <dbReference type="EMBL" id="CAH2715827.1"/>
    </source>
</evidence>
<keyword evidence="14" id="KW-1185">Reference proteome</keyword>
<evidence type="ECO:0000256" key="11">
    <source>
        <dbReference type="RuleBase" id="RU366046"/>
    </source>
</evidence>
<reference evidence="13" key="1">
    <citation type="submission" date="2022-04" db="EMBL/GenBank/DDBJ databases">
        <authorList>
            <person name="Criscuolo A."/>
        </authorList>
    </citation>
    <scope>NUCLEOTIDE SEQUENCE</scope>
    <source>
        <strain evidence="13">CIP111895</strain>
    </source>
</reference>
<comment type="similarity">
    <text evidence="4 11">Belongs to the NAD(P)-dependent epimerase/dehydratase family.</text>
</comment>
<evidence type="ECO:0000256" key="4">
    <source>
        <dbReference type="ARBA" id="ARBA00007637"/>
    </source>
</evidence>
<dbReference type="Pfam" id="PF01370">
    <property type="entry name" value="Epimerase"/>
    <property type="match status" value="1"/>
</dbReference>
<keyword evidence="9 11" id="KW-0413">Isomerase</keyword>
<evidence type="ECO:0000256" key="1">
    <source>
        <dbReference type="ARBA" id="ARBA00000083"/>
    </source>
</evidence>
<dbReference type="PANTHER" id="PTHR43725:SF53">
    <property type="entry name" value="UDP-ARABINOSE 4-EPIMERASE 1"/>
    <property type="match status" value="1"/>
</dbReference>